<dbReference type="PANTHER" id="PTHR11005">
    <property type="entry name" value="LYSOSOMAL ACID LIPASE-RELATED"/>
    <property type="match status" value="1"/>
</dbReference>
<keyword evidence="5" id="KW-0443">Lipid metabolism</keyword>
<evidence type="ECO:0000313" key="11">
    <source>
        <dbReference type="RefSeq" id="XP_030370997.1"/>
    </source>
</evidence>
<dbReference type="OrthoDB" id="9974421at2759"/>
<feature type="active site" description="Charge relay system" evidence="7">
    <location>
        <position position="314"/>
    </location>
</feature>
<dbReference type="PIRSF" id="PIRSF000862">
    <property type="entry name" value="Steryl_ester_lip"/>
    <property type="match status" value="1"/>
</dbReference>
<keyword evidence="4" id="KW-0442">Lipid degradation</keyword>
<reference evidence="11" key="1">
    <citation type="submission" date="2025-08" db="UniProtKB">
        <authorList>
            <consortium name="RefSeq"/>
        </authorList>
    </citation>
    <scope>IDENTIFICATION</scope>
    <source>
        <strain evidence="11">11010-0011.00</strain>
        <tissue evidence="11">Whole body</tissue>
    </source>
</reference>
<evidence type="ECO:0000256" key="3">
    <source>
        <dbReference type="ARBA" id="ARBA00022801"/>
    </source>
</evidence>
<proteinExistence type="inferred from homology"/>
<keyword evidence="8" id="KW-0472">Membrane</keyword>
<dbReference type="GO" id="GO:0016042">
    <property type="term" value="P:lipid catabolic process"/>
    <property type="evidence" value="ECO:0007669"/>
    <property type="project" value="UniProtKB-KW"/>
</dbReference>
<sequence length="357" mass="40408">MFRIPDSPRCKWKGFPGGPTKPVFYLQHGLMSSSDCWVLSGPSRALGFQLADACYDVWLGNSRGNRYARKNTKLSASDRDFWKFTWHHIGYNDVAAQINYVLVKTGHRALHFVGHSQGTTGYLVLMSLRPDFLKKLKTSHLLAPVAFCGSMRSVMFSYGSQVLLHLPDFELPGHYKPLATLISYFCSFPIAALLCKNVLFLYTGAISRHMDKLLTDAITITHPAGSSSRQIKHFAQLHSSHKFRNFDFGETENMKIYGTATPPEYPLNRIKPSEPVNIYYSDDDVLAAVSDVLLLSQNLPHKRVFRVQADDWTHLDFIFAHNLRTVIGNQIIALSHAYEKRHSGKKLNPHDAVLHSF</sequence>
<dbReference type="GO" id="GO:0016788">
    <property type="term" value="F:hydrolase activity, acting on ester bonds"/>
    <property type="evidence" value="ECO:0007669"/>
    <property type="project" value="InterPro"/>
</dbReference>
<evidence type="ECO:0000256" key="5">
    <source>
        <dbReference type="ARBA" id="ARBA00023098"/>
    </source>
</evidence>
<keyword evidence="8" id="KW-0812">Transmembrane</keyword>
<dbReference type="Proteomes" id="UP000504634">
    <property type="component" value="Unplaced"/>
</dbReference>
<gene>
    <name evidence="11" type="primary">LOC115621478</name>
</gene>
<feature type="transmembrane region" description="Helical" evidence="8">
    <location>
        <begin position="141"/>
        <end position="161"/>
    </location>
</feature>
<dbReference type="GeneID" id="115621478"/>
<evidence type="ECO:0000256" key="8">
    <source>
        <dbReference type="SAM" id="Phobius"/>
    </source>
</evidence>
<keyword evidence="8" id="KW-1133">Transmembrane helix</keyword>
<feature type="domain" description="AB hydrolase-1" evidence="9">
    <location>
        <begin position="22"/>
        <end position="136"/>
    </location>
</feature>
<dbReference type="InterPro" id="IPR025483">
    <property type="entry name" value="Lipase_euk"/>
</dbReference>
<keyword evidence="6" id="KW-0325">Glycoprotein</keyword>
<feature type="active site" description="Nucleophile" evidence="7">
    <location>
        <position position="116"/>
    </location>
</feature>
<evidence type="ECO:0000256" key="4">
    <source>
        <dbReference type="ARBA" id="ARBA00022963"/>
    </source>
</evidence>
<evidence type="ECO:0000256" key="1">
    <source>
        <dbReference type="ARBA" id="ARBA00010701"/>
    </source>
</evidence>
<dbReference type="InterPro" id="IPR029058">
    <property type="entry name" value="AB_hydrolase_fold"/>
</dbReference>
<keyword evidence="3" id="KW-0378">Hydrolase</keyword>
<dbReference type="SUPFAM" id="SSF53474">
    <property type="entry name" value="alpha/beta-Hydrolases"/>
    <property type="match status" value="1"/>
</dbReference>
<keyword evidence="2" id="KW-0732">Signal</keyword>
<protein>
    <submittedName>
        <fullName evidence="11">Lipase 3-like</fullName>
    </submittedName>
</protein>
<evidence type="ECO:0000256" key="2">
    <source>
        <dbReference type="ARBA" id="ARBA00022729"/>
    </source>
</evidence>
<keyword evidence="10" id="KW-1185">Reference proteome</keyword>
<organism evidence="10 11">
    <name type="scientific">Drosophila lebanonensis</name>
    <name type="common">Fruit fly</name>
    <name type="synonym">Scaptodrosophila lebanonensis</name>
    <dbReference type="NCBI Taxonomy" id="7225"/>
    <lineage>
        <taxon>Eukaryota</taxon>
        <taxon>Metazoa</taxon>
        <taxon>Ecdysozoa</taxon>
        <taxon>Arthropoda</taxon>
        <taxon>Hexapoda</taxon>
        <taxon>Insecta</taxon>
        <taxon>Pterygota</taxon>
        <taxon>Neoptera</taxon>
        <taxon>Endopterygota</taxon>
        <taxon>Diptera</taxon>
        <taxon>Brachycera</taxon>
        <taxon>Muscomorpha</taxon>
        <taxon>Ephydroidea</taxon>
        <taxon>Drosophilidae</taxon>
        <taxon>Scaptodrosophila</taxon>
    </lineage>
</organism>
<evidence type="ECO:0000259" key="9">
    <source>
        <dbReference type="Pfam" id="PF00561"/>
    </source>
</evidence>
<dbReference type="InterPro" id="IPR000073">
    <property type="entry name" value="AB_hydrolase_1"/>
</dbReference>
<dbReference type="RefSeq" id="XP_030370997.1">
    <property type="nucleotide sequence ID" value="XM_030515137.1"/>
</dbReference>
<dbReference type="AlphaFoldDB" id="A0A6J2T7S4"/>
<evidence type="ECO:0000256" key="6">
    <source>
        <dbReference type="ARBA" id="ARBA00023180"/>
    </source>
</evidence>
<name>A0A6J2T7S4_DROLE</name>
<dbReference type="FunFam" id="3.40.50.1820:FF:000057">
    <property type="entry name" value="Lipase"/>
    <property type="match status" value="1"/>
</dbReference>
<dbReference type="Pfam" id="PF00561">
    <property type="entry name" value="Abhydrolase_1"/>
    <property type="match status" value="1"/>
</dbReference>
<evidence type="ECO:0000256" key="7">
    <source>
        <dbReference type="PIRSR" id="PIRSR000862-1"/>
    </source>
</evidence>
<feature type="active site" description="Charge relay system" evidence="7">
    <location>
        <position position="284"/>
    </location>
</feature>
<dbReference type="Gene3D" id="3.40.50.1820">
    <property type="entry name" value="alpha/beta hydrolase"/>
    <property type="match status" value="1"/>
</dbReference>
<comment type="similarity">
    <text evidence="1">Belongs to the AB hydrolase superfamily. Lipase family.</text>
</comment>
<evidence type="ECO:0000313" key="10">
    <source>
        <dbReference type="Proteomes" id="UP000504634"/>
    </source>
</evidence>
<accession>A0A6J2T7S4</accession>
<feature type="transmembrane region" description="Helical" evidence="8">
    <location>
        <begin position="181"/>
        <end position="202"/>
    </location>
</feature>